<keyword evidence="1 7" id="KW-0378">Hydrolase</keyword>
<sequence>MRLKNTIIKKLTAVSASAAIALTSAVTTFSPMTAGAADNDYYKALAMSLYMYDANACGKGITDGPLTWRGDCHTYDAQASVGSLDGSLKSLVDPDGDGKVDVSGGFHDAGDHIKFNLTIGFALNSLALSDYLNPGVYEKAGCKDHLIYELKWGADYLMKTTFLDGSGSVGAVAHVVANGGTDHGIWSSPEVQTYERPIYWLTAGDNNSSVCCEMAAGLAGTAYVLKDSDPTYSAECLKYAKALLDFGQKHVGNNSGGIGGFYDTAAQYQDEEAMAQAWLWVNDAGSKPSRIGKNGDYGNSQYDGWVFSWDKVWQGYSALMYKATGDKAYADELQYELKNQGDLKVGTYNAGGWGASRYNCAKQMDALALANGDANADYAKAAKYQMDHILGDNNLGYSFLLGYGSKWPVHIHHRAANPGTDASGAASNPSAKYTAYGLLVGGDDSSGYQDHTDKYQYTEGALDYNGCFAIACAGIANLYGGDASSMPALAKQVSEINADFKFGSAEPVTTTTTTTTTSTTTTTTTTTVTQPLVTITARPSYVVQEIISYPAKTEYTVGESLDLTGISVKVRSETRWQEAEGGSRAGIIYGDPFIVDNITLDPAAVTINGDNGAIWQGRQANELEPGDYTVMFYGTYTDSQNRDLEFADFKHNITVKGADKTEPYTFIFTIKDKDTGELVKNPELSFRVNGLISLPEDSGLHIADPYDHVYVKLDAANGNPMTYTCDTFKDRKTVNVDMITAKADGYTFVEVNEDIRDGGKPNTMYYDVLMTKASAVKGDANCDGSIELADAILIMQSMANPNKYAEGGTDSMALTPQGRINGDINGDGLTADDALTIQKFLLHLIPSL</sequence>
<proteinExistence type="predicted"/>
<dbReference type="Gene3D" id="2.60.40.3630">
    <property type="match status" value="1"/>
</dbReference>
<name>A0A315XW92_RUMFL</name>
<feature type="chain" id="PRO_5016447749" evidence="5">
    <location>
        <begin position="37"/>
        <end position="848"/>
    </location>
</feature>
<dbReference type="STRING" id="1265.SAMN02910280_2118"/>
<dbReference type="SUPFAM" id="SSF63446">
    <property type="entry name" value="Type I dockerin domain"/>
    <property type="match status" value="1"/>
</dbReference>
<dbReference type="Gene3D" id="1.50.10.10">
    <property type="match status" value="1"/>
</dbReference>
<evidence type="ECO:0000256" key="5">
    <source>
        <dbReference type="SAM" id="SignalP"/>
    </source>
</evidence>
<keyword evidence="4" id="KW-0624">Polysaccharide degradation</keyword>
<evidence type="ECO:0000313" key="7">
    <source>
        <dbReference type="EMBL" id="PWJ10558.1"/>
    </source>
</evidence>
<dbReference type="GO" id="GO:0004553">
    <property type="term" value="F:hydrolase activity, hydrolyzing O-glycosyl compounds"/>
    <property type="evidence" value="ECO:0007669"/>
    <property type="project" value="InterPro"/>
</dbReference>
<evidence type="ECO:0000256" key="1">
    <source>
        <dbReference type="ARBA" id="ARBA00022801"/>
    </source>
</evidence>
<dbReference type="InterPro" id="IPR012341">
    <property type="entry name" value="6hp_glycosidase-like_sf"/>
</dbReference>
<comment type="caution">
    <text evidence="7">The sequence shown here is derived from an EMBL/GenBank/DDBJ whole genome shotgun (WGS) entry which is preliminary data.</text>
</comment>
<reference evidence="7 8" key="1">
    <citation type="submission" date="2018-05" db="EMBL/GenBank/DDBJ databases">
        <title>The Hungate 1000. A catalogue of reference genomes from the rumen microbiome.</title>
        <authorList>
            <person name="Kelly W."/>
        </authorList>
    </citation>
    <scope>NUCLEOTIDE SEQUENCE [LARGE SCALE GENOMIC DNA]</scope>
    <source>
        <strain evidence="7 8">SAb67</strain>
    </source>
</reference>
<dbReference type="InterPro" id="IPR008928">
    <property type="entry name" value="6-hairpin_glycosidase_sf"/>
</dbReference>
<dbReference type="RefSeq" id="WP_242978643.1">
    <property type="nucleotide sequence ID" value="NZ_QGDI01000013.1"/>
</dbReference>
<evidence type="ECO:0000256" key="3">
    <source>
        <dbReference type="ARBA" id="ARBA00023295"/>
    </source>
</evidence>
<keyword evidence="5" id="KW-0732">Signal</keyword>
<dbReference type="GO" id="GO:0000272">
    <property type="term" value="P:polysaccharide catabolic process"/>
    <property type="evidence" value="ECO:0007669"/>
    <property type="project" value="UniProtKB-KW"/>
</dbReference>
<gene>
    <name evidence="7" type="ORF">IE37_02913</name>
</gene>
<protein>
    <submittedName>
        <fullName evidence="7">Glycosyl hydrolase family 9</fullName>
    </submittedName>
</protein>
<evidence type="ECO:0000313" key="8">
    <source>
        <dbReference type="Proteomes" id="UP000245720"/>
    </source>
</evidence>
<dbReference type="Pfam" id="PF00759">
    <property type="entry name" value="Glyco_hydro_9"/>
    <property type="match status" value="1"/>
</dbReference>
<dbReference type="PROSITE" id="PS51766">
    <property type="entry name" value="DOCKERIN"/>
    <property type="match status" value="1"/>
</dbReference>
<evidence type="ECO:0000256" key="4">
    <source>
        <dbReference type="ARBA" id="ARBA00023326"/>
    </source>
</evidence>
<dbReference type="InterPro" id="IPR001701">
    <property type="entry name" value="Glyco_hydro_9"/>
</dbReference>
<accession>A0A315XW92</accession>
<evidence type="ECO:0000256" key="2">
    <source>
        <dbReference type="ARBA" id="ARBA00023277"/>
    </source>
</evidence>
<dbReference type="SUPFAM" id="SSF48208">
    <property type="entry name" value="Six-hairpin glycosidases"/>
    <property type="match status" value="1"/>
</dbReference>
<keyword evidence="2" id="KW-0119">Carbohydrate metabolism</keyword>
<dbReference type="CDD" id="cd14256">
    <property type="entry name" value="Dockerin_I"/>
    <property type="match status" value="1"/>
</dbReference>
<dbReference type="InterPro" id="IPR016134">
    <property type="entry name" value="Dockerin_dom"/>
</dbReference>
<feature type="domain" description="Dockerin" evidence="6">
    <location>
        <begin position="773"/>
        <end position="848"/>
    </location>
</feature>
<dbReference type="Proteomes" id="UP000245720">
    <property type="component" value="Unassembled WGS sequence"/>
</dbReference>
<feature type="signal peptide" evidence="5">
    <location>
        <begin position="1"/>
        <end position="36"/>
    </location>
</feature>
<dbReference type="AlphaFoldDB" id="A0A315XW92"/>
<dbReference type="Gene3D" id="1.10.1330.10">
    <property type="entry name" value="Dockerin domain"/>
    <property type="match status" value="1"/>
</dbReference>
<dbReference type="InterPro" id="IPR036439">
    <property type="entry name" value="Dockerin_dom_sf"/>
</dbReference>
<evidence type="ECO:0000259" key="6">
    <source>
        <dbReference type="PROSITE" id="PS51766"/>
    </source>
</evidence>
<organism evidence="7 8">
    <name type="scientific">Ruminococcus flavefaciens</name>
    <dbReference type="NCBI Taxonomy" id="1265"/>
    <lineage>
        <taxon>Bacteria</taxon>
        <taxon>Bacillati</taxon>
        <taxon>Bacillota</taxon>
        <taxon>Clostridia</taxon>
        <taxon>Eubacteriales</taxon>
        <taxon>Oscillospiraceae</taxon>
        <taxon>Ruminococcus</taxon>
    </lineage>
</organism>
<keyword evidence="3" id="KW-0326">Glycosidase</keyword>
<dbReference type="PANTHER" id="PTHR22298">
    <property type="entry name" value="ENDO-1,4-BETA-GLUCANASE"/>
    <property type="match status" value="1"/>
</dbReference>
<dbReference type="EMBL" id="QGDI01000013">
    <property type="protein sequence ID" value="PWJ10558.1"/>
    <property type="molecule type" value="Genomic_DNA"/>
</dbReference>